<comment type="caution">
    <text evidence="1">The sequence shown here is derived from an EMBL/GenBank/DDBJ whole genome shotgun (WGS) entry which is preliminary data.</text>
</comment>
<name>A0ACA9RZ32_9GLOM</name>
<accession>A0ACA9RZ32</accession>
<evidence type="ECO:0000313" key="1">
    <source>
        <dbReference type="EMBL" id="CAG8816788.1"/>
    </source>
</evidence>
<dbReference type="EMBL" id="CAJVQC010079008">
    <property type="protein sequence ID" value="CAG8816788.1"/>
    <property type="molecule type" value="Genomic_DNA"/>
</dbReference>
<sequence>MNSEVRPKGIKRVLEEQNLWIPGLIKKCNTYKKTKPNPNNLNCCASRILSAQPDFATQKLHIRE</sequence>
<reference evidence="1" key="1">
    <citation type="submission" date="2021-06" db="EMBL/GenBank/DDBJ databases">
        <authorList>
            <person name="Kallberg Y."/>
            <person name="Tangrot J."/>
            <person name="Rosling A."/>
        </authorList>
    </citation>
    <scope>NUCLEOTIDE SEQUENCE</scope>
    <source>
        <strain evidence="1">MA461A</strain>
    </source>
</reference>
<organism evidence="1 2">
    <name type="scientific">Racocetra persica</name>
    <dbReference type="NCBI Taxonomy" id="160502"/>
    <lineage>
        <taxon>Eukaryota</taxon>
        <taxon>Fungi</taxon>
        <taxon>Fungi incertae sedis</taxon>
        <taxon>Mucoromycota</taxon>
        <taxon>Glomeromycotina</taxon>
        <taxon>Glomeromycetes</taxon>
        <taxon>Diversisporales</taxon>
        <taxon>Gigasporaceae</taxon>
        <taxon>Racocetra</taxon>
    </lineage>
</organism>
<evidence type="ECO:0000313" key="2">
    <source>
        <dbReference type="Proteomes" id="UP000789920"/>
    </source>
</evidence>
<feature type="non-terminal residue" evidence="1">
    <location>
        <position position="1"/>
    </location>
</feature>
<feature type="non-terminal residue" evidence="1">
    <location>
        <position position="64"/>
    </location>
</feature>
<gene>
    <name evidence="1" type="ORF">RPERSI_LOCUS24533</name>
</gene>
<keyword evidence="2" id="KW-1185">Reference proteome</keyword>
<dbReference type="Proteomes" id="UP000789920">
    <property type="component" value="Unassembled WGS sequence"/>
</dbReference>
<proteinExistence type="predicted"/>
<protein>
    <submittedName>
        <fullName evidence="1">18539_t:CDS:1</fullName>
    </submittedName>
</protein>